<dbReference type="STRING" id="1381753.V2WZN3"/>
<comment type="caution">
    <text evidence="1">The sequence shown here is derived from an EMBL/GenBank/DDBJ whole genome shotgun (WGS) entry which is preliminary data.</text>
</comment>
<proteinExistence type="predicted"/>
<keyword evidence="2" id="KW-1185">Reference proteome</keyword>
<evidence type="ECO:0000313" key="2">
    <source>
        <dbReference type="Proteomes" id="UP000017559"/>
    </source>
</evidence>
<name>V2WZN3_MONRO</name>
<reference evidence="1 2" key="1">
    <citation type="journal article" date="2014" name="BMC Genomics">
        <title>Genome and secretome analysis of the hemibiotrophic fungal pathogen, Moniliophthora roreri, which causes frosty pod rot disease of cacao: mechanisms of the biotrophic and necrotrophic phases.</title>
        <authorList>
            <person name="Meinhardt L.W."/>
            <person name="Costa G.G.L."/>
            <person name="Thomazella D.P.T."/>
            <person name="Teixeira P.J.P.L."/>
            <person name="Carazzolle M.F."/>
            <person name="Schuster S.C."/>
            <person name="Carlson J.E."/>
            <person name="Guiltinan M.J."/>
            <person name="Mieczkowski P."/>
            <person name="Farmer A."/>
            <person name="Ramaraj T."/>
            <person name="Crozier J."/>
            <person name="Davis R.E."/>
            <person name="Shao J."/>
            <person name="Melnick R.L."/>
            <person name="Pereira G.A.G."/>
            <person name="Bailey B.A."/>
        </authorList>
    </citation>
    <scope>NUCLEOTIDE SEQUENCE [LARGE SCALE GENOMIC DNA]</scope>
    <source>
        <strain evidence="1 2">MCA 2997</strain>
    </source>
</reference>
<dbReference type="KEGG" id="mrr:Moror_4603"/>
<dbReference type="Proteomes" id="UP000017559">
    <property type="component" value="Unassembled WGS sequence"/>
</dbReference>
<sequence>MESFNSSPLPQQLEKKTAVMVKEWKRVFLLMEWGKEKMLDIELADLLLMIHKERMAKVTQIGGELVYCAKSPEEKKKFDCDVVDGLKLCLGSEGFDKLPADEHHDVELFLWCGCCMHKDLNSFRGGNMEMMAY</sequence>
<gene>
    <name evidence="1" type="ORF">Moror_4603</name>
</gene>
<accession>V2WZN3</accession>
<dbReference type="AlphaFoldDB" id="V2WZN3"/>
<evidence type="ECO:0000313" key="1">
    <source>
        <dbReference type="EMBL" id="ESK92318.1"/>
    </source>
</evidence>
<dbReference type="OrthoDB" id="3236156at2759"/>
<protein>
    <submittedName>
        <fullName evidence="1">Uncharacterized protein</fullName>
    </submittedName>
</protein>
<dbReference type="HOGENOM" id="CLU_125575_0_0_1"/>
<organism evidence="1 2">
    <name type="scientific">Moniliophthora roreri (strain MCA 2997)</name>
    <name type="common">Cocoa frosty pod rot fungus</name>
    <name type="synonym">Crinipellis roreri</name>
    <dbReference type="NCBI Taxonomy" id="1381753"/>
    <lineage>
        <taxon>Eukaryota</taxon>
        <taxon>Fungi</taxon>
        <taxon>Dikarya</taxon>
        <taxon>Basidiomycota</taxon>
        <taxon>Agaricomycotina</taxon>
        <taxon>Agaricomycetes</taxon>
        <taxon>Agaricomycetidae</taxon>
        <taxon>Agaricales</taxon>
        <taxon>Marasmiineae</taxon>
        <taxon>Marasmiaceae</taxon>
        <taxon>Moniliophthora</taxon>
    </lineage>
</organism>
<dbReference type="EMBL" id="AWSO01000293">
    <property type="protein sequence ID" value="ESK92318.1"/>
    <property type="molecule type" value="Genomic_DNA"/>
</dbReference>